<dbReference type="InterPro" id="IPR042099">
    <property type="entry name" value="ANL_N_sf"/>
</dbReference>
<evidence type="ECO:0000259" key="3">
    <source>
        <dbReference type="Pfam" id="PF00501"/>
    </source>
</evidence>
<dbReference type="Pfam" id="PF00501">
    <property type="entry name" value="AMP-binding"/>
    <property type="match status" value="1"/>
</dbReference>
<organism evidence="4 5">
    <name type="scientific">Lithohypha guttulata</name>
    <dbReference type="NCBI Taxonomy" id="1690604"/>
    <lineage>
        <taxon>Eukaryota</taxon>
        <taxon>Fungi</taxon>
        <taxon>Dikarya</taxon>
        <taxon>Ascomycota</taxon>
        <taxon>Pezizomycotina</taxon>
        <taxon>Eurotiomycetes</taxon>
        <taxon>Chaetothyriomycetidae</taxon>
        <taxon>Chaetothyriales</taxon>
        <taxon>Trichomeriaceae</taxon>
        <taxon>Lithohypha</taxon>
    </lineage>
</organism>
<name>A0ABR0KK36_9EURO</name>
<dbReference type="PANTHER" id="PTHR43201:SF5">
    <property type="entry name" value="MEDIUM-CHAIN ACYL-COA LIGASE ACSF2, MITOCHONDRIAL"/>
    <property type="match status" value="1"/>
</dbReference>
<evidence type="ECO:0000313" key="4">
    <source>
        <dbReference type="EMBL" id="KAK5097238.1"/>
    </source>
</evidence>
<evidence type="ECO:0000256" key="1">
    <source>
        <dbReference type="ARBA" id="ARBA00006432"/>
    </source>
</evidence>
<dbReference type="Gene3D" id="3.40.50.12780">
    <property type="entry name" value="N-terminal domain of ligase-like"/>
    <property type="match status" value="1"/>
</dbReference>
<keyword evidence="2" id="KW-0436">Ligase</keyword>
<comment type="caution">
    <text evidence="4">The sequence shown here is derived from an EMBL/GenBank/DDBJ whole genome shotgun (WGS) entry which is preliminary data.</text>
</comment>
<evidence type="ECO:0000313" key="5">
    <source>
        <dbReference type="Proteomes" id="UP001345013"/>
    </source>
</evidence>
<comment type="similarity">
    <text evidence="1">Belongs to the ATP-dependent AMP-binding enzyme family.</text>
</comment>
<sequence length="209" mass="22843">MKGGETAPTFRFVRSCFSPLDADLLQRLEDQFGHAVVEAYAMTEVAHQVCSNPADKAKRRVGSVGLHTGVEVKIFKEDSSEEVERGGLGEVCIQGGNVMDGYLESQEANGKGFINATSERWFCTGDQGKLDGEGYLTLTGRLKELINKGGEKTGPVELDNVVNQHEGVVEAVAFAMPDEMYGEEIGLAVVLKEVKRWRRECLRSGLVSE</sequence>
<evidence type="ECO:0000256" key="2">
    <source>
        <dbReference type="ARBA" id="ARBA00022598"/>
    </source>
</evidence>
<proteinExistence type="inferred from homology"/>
<dbReference type="SUPFAM" id="SSF56801">
    <property type="entry name" value="Acetyl-CoA synthetase-like"/>
    <property type="match status" value="1"/>
</dbReference>
<reference evidence="4 5" key="1">
    <citation type="submission" date="2023-08" db="EMBL/GenBank/DDBJ databases">
        <title>Black Yeasts Isolated from many extreme environments.</title>
        <authorList>
            <person name="Coleine C."/>
            <person name="Stajich J.E."/>
            <person name="Selbmann L."/>
        </authorList>
    </citation>
    <scope>NUCLEOTIDE SEQUENCE [LARGE SCALE GENOMIC DNA]</scope>
    <source>
        <strain evidence="4 5">CCFEE 5885</strain>
    </source>
</reference>
<keyword evidence="5" id="KW-1185">Reference proteome</keyword>
<accession>A0ABR0KK36</accession>
<dbReference type="EMBL" id="JAVRRG010000019">
    <property type="protein sequence ID" value="KAK5097238.1"/>
    <property type="molecule type" value="Genomic_DNA"/>
</dbReference>
<feature type="domain" description="AMP-dependent synthetase/ligase" evidence="3">
    <location>
        <begin position="8"/>
        <end position="103"/>
    </location>
</feature>
<dbReference type="Proteomes" id="UP001345013">
    <property type="component" value="Unassembled WGS sequence"/>
</dbReference>
<dbReference type="PANTHER" id="PTHR43201">
    <property type="entry name" value="ACYL-COA SYNTHETASE"/>
    <property type="match status" value="1"/>
</dbReference>
<gene>
    <name evidence="4" type="ORF">LTR24_002285</name>
</gene>
<dbReference type="InterPro" id="IPR045851">
    <property type="entry name" value="AMP-bd_C_sf"/>
</dbReference>
<protein>
    <recommendedName>
        <fullName evidence="3">AMP-dependent synthetase/ligase domain-containing protein</fullName>
    </recommendedName>
</protein>
<dbReference type="Gene3D" id="3.30.300.30">
    <property type="match status" value="1"/>
</dbReference>
<dbReference type="InterPro" id="IPR000873">
    <property type="entry name" value="AMP-dep_synth/lig_dom"/>
</dbReference>